<evidence type="ECO:0000256" key="2">
    <source>
        <dbReference type="SAM" id="Phobius"/>
    </source>
</evidence>
<evidence type="ECO:0000313" key="4">
    <source>
        <dbReference type="Proteomes" id="UP000737018"/>
    </source>
</evidence>
<dbReference type="Proteomes" id="UP000737018">
    <property type="component" value="Unassembled WGS sequence"/>
</dbReference>
<dbReference type="OrthoDB" id="617191at2759"/>
<name>A0A8J4R0I9_9ROSI</name>
<feature type="transmembrane region" description="Helical" evidence="2">
    <location>
        <begin position="509"/>
        <end position="530"/>
    </location>
</feature>
<accession>A0A8J4R0I9</accession>
<keyword evidence="4" id="KW-1185">Reference proteome</keyword>
<evidence type="ECO:0000256" key="1">
    <source>
        <dbReference type="SAM" id="MobiDB-lite"/>
    </source>
</evidence>
<gene>
    <name evidence="3" type="ORF">CMV_012822</name>
</gene>
<dbReference type="AlphaFoldDB" id="A0A8J4R0I9"/>
<dbReference type="PANTHER" id="PTHR34677:SF1">
    <property type="entry name" value="TRANSMEMBRANE PROTEIN"/>
    <property type="match status" value="1"/>
</dbReference>
<keyword evidence="2" id="KW-0472">Membrane</keyword>
<reference evidence="3" key="1">
    <citation type="submission" date="2020-03" db="EMBL/GenBank/DDBJ databases">
        <title>Castanea mollissima Vanexum genome sequencing.</title>
        <authorList>
            <person name="Staton M."/>
        </authorList>
    </citation>
    <scope>NUCLEOTIDE SEQUENCE</scope>
    <source>
        <tissue evidence="3">Leaf</tissue>
    </source>
</reference>
<feature type="region of interest" description="Disordered" evidence="1">
    <location>
        <begin position="765"/>
        <end position="796"/>
    </location>
</feature>
<keyword evidence="2" id="KW-0812">Transmembrane</keyword>
<proteinExistence type="predicted"/>
<evidence type="ECO:0000313" key="3">
    <source>
        <dbReference type="EMBL" id="KAF3962700.1"/>
    </source>
</evidence>
<feature type="region of interest" description="Disordered" evidence="1">
    <location>
        <begin position="665"/>
        <end position="720"/>
    </location>
</feature>
<protein>
    <submittedName>
        <fullName evidence="3">Uncharacterized protein</fullName>
    </submittedName>
</protein>
<sequence length="916" mass="101632">MSRTSIKVYSEMGLLNLPLVVLLCCVFCLLSSIALCEDSVVTVKFLKAPHAFSHLNSATFFFEVLVGGNVACTNSNITCKLDDGIASNCEGRTDLYAGLQDGNHTFEVCTNGSQGVGCGSYKWTTVNPVLDLLVEEVLYARLFWSMVLAKLYHPHSTFYSQTFNILSLWVYHPLLSAQYGRVILVMDKNFCTDSAGNKFTRNQNSTFNVHFDRRSMFVNFTTHVPERLLQLNGETRLGTLLPLAVSKQHPGHRRFEYKAATCISGMAIVTVNINSTIICISGTPVSQVEPITFIYGCFLLIHINVTFRYSEAYCNVEYTTLRISEACYHVPKISSVVSVLATASFVVTSIAAGLLTVSIASLSSIGTFSTPFSSFSNPASNLFRSACHIQVFALSRWLAVRLPVNYYEFARGLQWSIPYFSLPWETGHIQPVVVGSSPPTNSDSYRSKIHDSGIFLGVQPKQENLSRVASVYKARLRPNPKEYISYFQNNSKLDAEYILDGWEDFSRTMFWLAIIGGSLILLHALLLAILKFRKQKQRGYGLLTFPRFEIFLFLSTGITFAKLLQYNEDLQVGRIFNNPRNRGQWTWKIEWNFDCLTILEPLFEDIRGPMLSQKIYGESIDTHGDGIIASNEEIEELCPKDEERSDTAATLINSLTFSTSLHTHGDDGIISSNDETEDLCPKDEEVSGDNVARTHDSAPRSSVRSTSSSNKSSRIPLKRSNTTETLVDSLTSSIIFHTHGDNGIIASDDETEDLFQKAEEVSRDNVVRTSGTRLDSAPRSSMRSTSHSTRPSHIPSKRLDTITSLIDSLTSDTSFHTHGDDGIIASNNKTEDLCPKAKEVSGDNVVRTLGTRLNLAPQNLVRSTSGSTRLSHIPSKRSDTAATLIDSLMSNTSFHTHGDDGIIASNDKIEDLCPKA</sequence>
<feature type="compositionally biased region" description="Low complexity" evidence="1">
    <location>
        <begin position="777"/>
        <end position="794"/>
    </location>
</feature>
<comment type="caution">
    <text evidence="3">The sequence shown here is derived from an EMBL/GenBank/DDBJ whole genome shotgun (WGS) entry which is preliminary data.</text>
</comment>
<feature type="compositionally biased region" description="Low complexity" evidence="1">
    <location>
        <begin position="699"/>
        <end position="714"/>
    </location>
</feature>
<feature type="transmembrane region" description="Helical" evidence="2">
    <location>
        <begin position="542"/>
        <end position="564"/>
    </location>
</feature>
<dbReference type="EMBL" id="JRKL02001673">
    <property type="protein sequence ID" value="KAF3962700.1"/>
    <property type="molecule type" value="Genomic_DNA"/>
</dbReference>
<dbReference type="PANTHER" id="PTHR34677">
    <property type="match status" value="1"/>
</dbReference>
<keyword evidence="2" id="KW-1133">Transmembrane helix</keyword>
<organism evidence="3 4">
    <name type="scientific">Castanea mollissima</name>
    <name type="common">Chinese chestnut</name>
    <dbReference type="NCBI Taxonomy" id="60419"/>
    <lineage>
        <taxon>Eukaryota</taxon>
        <taxon>Viridiplantae</taxon>
        <taxon>Streptophyta</taxon>
        <taxon>Embryophyta</taxon>
        <taxon>Tracheophyta</taxon>
        <taxon>Spermatophyta</taxon>
        <taxon>Magnoliopsida</taxon>
        <taxon>eudicotyledons</taxon>
        <taxon>Gunneridae</taxon>
        <taxon>Pentapetalae</taxon>
        <taxon>rosids</taxon>
        <taxon>fabids</taxon>
        <taxon>Fagales</taxon>
        <taxon>Fagaceae</taxon>
        <taxon>Castanea</taxon>
    </lineage>
</organism>